<reference evidence="3" key="1">
    <citation type="journal article" date="2012" name="Nat. Biotechnol.">
        <title>Reference genome sequence of the model plant Setaria.</title>
        <authorList>
            <person name="Bennetzen J.L."/>
            <person name="Schmutz J."/>
            <person name="Wang H."/>
            <person name="Percifield R."/>
            <person name="Hawkins J."/>
            <person name="Pontaroli A.C."/>
            <person name="Estep M."/>
            <person name="Feng L."/>
            <person name="Vaughn J.N."/>
            <person name="Grimwood J."/>
            <person name="Jenkins J."/>
            <person name="Barry K."/>
            <person name="Lindquist E."/>
            <person name="Hellsten U."/>
            <person name="Deshpande S."/>
            <person name="Wang X."/>
            <person name="Wu X."/>
            <person name="Mitros T."/>
            <person name="Triplett J."/>
            <person name="Yang X."/>
            <person name="Ye C.Y."/>
            <person name="Mauro-Herrera M."/>
            <person name="Wang L."/>
            <person name="Li P."/>
            <person name="Sharma M."/>
            <person name="Sharma R."/>
            <person name="Ronald P.C."/>
            <person name="Panaud O."/>
            <person name="Kellogg E.A."/>
            <person name="Brutnell T.P."/>
            <person name="Doust A.N."/>
            <person name="Tuskan G.A."/>
            <person name="Rokhsar D."/>
            <person name="Devos K.M."/>
        </authorList>
    </citation>
    <scope>NUCLEOTIDE SEQUENCE [LARGE SCALE GENOMIC DNA]</scope>
    <source>
        <strain evidence="3">cv. Yugu1</strain>
    </source>
</reference>
<keyword evidence="1" id="KW-0812">Transmembrane</keyword>
<proteinExistence type="predicted"/>
<evidence type="ECO:0000256" key="1">
    <source>
        <dbReference type="SAM" id="Phobius"/>
    </source>
</evidence>
<dbReference type="AlphaFoldDB" id="K4AP09"/>
<feature type="transmembrane region" description="Helical" evidence="1">
    <location>
        <begin position="23"/>
        <end position="39"/>
    </location>
</feature>
<dbReference type="Proteomes" id="UP000004995">
    <property type="component" value="Unassembled WGS sequence"/>
</dbReference>
<protein>
    <submittedName>
        <fullName evidence="2">Uncharacterized protein</fullName>
    </submittedName>
</protein>
<dbReference type="EnsemblPlants" id="KQK88237">
    <property type="protein sequence ID" value="KQK88237"/>
    <property type="gene ID" value="SETIT_040657mg"/>
</dbReference>
<dbReference type="InParanoid" id="K4AP09"/>
<keyword evidence="3" id="KW-1185">Reference proteome</keyword>
<reference evidence="2" key="2">
    <citation type="submission" date="2018-08" db="UniProtKB">
        <authorList>
            <consortium name="EnsemblPlants"/>
        </authorList>
    </citation>
    <scope>IDENTIFICATION</scope>
    <source>
        <strain evidence="2">Yugu1</strain>
    </source>
</reference>
<dbReference type="Gramene" id="KQK88237">
    <property type="protein sequence ID" value="KQK88237"/>
    <property type="gene ID" value="SETIT_040657mg"/>
</dbReference>
<name>K4AP09_SETIT</name>
<keyword evidence="1" id="KW-0472">Membrane</keyword>
<keyword evidence="1" id="KW-1133">Transmembrane helix</keyword>
<feature type="transmembrane region" description="Helical" evidence="1">
    <location>
        <begin position="45"/>
        <end position="64"/>
    </location>
</feature>
<sequence>MCSVHYCTYAVEYDLWSSHHSMILFRSLLLVLVVGSSLVRCELTVSLLLHLVLFYISTDLYFLLP</sequence>
<evidence type="ECO:0000313" key="3">
    <source>
        <dbReference type="Proteomes" id="UP000004995"/>
    </source>
</evidence>
<accession>K4AP09</accession>
<dbReference type="HOGENOM" id="CLU_2853991_0_0_1"/>
<organism evidence="2 3">
    <name type="scientific">Setaria italica</name>
    <name type="common">Foxtail millet</name>
    <name type="synonym">Panicum italicum</name>
    <dbReference type="NCBI Taxonomy" id="4555"/>
    <lineage>
        <taxon>Eukaryota</taxon>
        <taxon>Viridiplantae</taxon>
        <taxon>Streptophyta</taxon>
        <taxon>Embryophyta</taxon>
        <taxon>Tracheophyta</taxon>
        <taxon>Spermatophyta</taxon>
        <taxon>Magnoliopsida</taxon>
        <taxon>Liliopsida</taxon>
        <taxon>Poales</taxon>
        <taxon>Poaceae</taxon>
        <taxon>PACMAD clade</taxon>
        <taxon>Panicoideae</taxon>
        <taxon>Panicodae</taxon>
        <taxon>Paniceae</taxon>
        <taxon>Cenchrinae</taxon>
        <taxon>Setaria</taxon>
    </lineage>
</organism>
<evidence type="ECO:0000313" key="2">
    <source>
        <dbReference type="EnsemblPlants" id="KQK88237"/>
    </source>
</evidence>
<dbReference type="EMBL" id="AGNK02005502">
    <property type="status" value="NOT_ANNOTATED_CDS"/>
    <property type="molecule type" value="Genomic_DNA"/>
</dbReference>